<evidence type="ECO:0000313" key="2">
    <source>
        <dbReference type="EMBL" id="MCM2579027.1"/>
    </source>
</evidence>
<keyword evidence="3" id="KW-1185">Reference proteome</keyword>
<dbReference type="EMBL" id="JAMQGM010000037">
    <property type="protein sequence ID" value="MCM2579027.1"/>
    <property type="molecule type" value="Genomic_DNA"/>
</dbReference>
<gene>
    <name evidence="2" type="ORF">M1E25_16990</name>
</gene>
<dbReference type="RefSeq" id="WP_251416384.1">
    <property type="nucleotide sequence ID" value="NZ_JAMQGM010000037.1"/>
</dbReference>
<feature type="compositionally biased region" description="Pro residues" evidence="1">
    <location>
        <begin position="119"/>
        <end position="138"/>
    </location>
</feature>
<evidence type="ECO:0000256" key="1">
    <source>
        <dbReference type="SAM" id="MobiDB-lite"/>
    </source>
</evidence>
<protein>
    <submittedName>
        <fullName evidence="2">Helix-turn-helix domain-containing protein</fullName>
    </submittedName>
</protein>
<accession>A0ABT0X918</accession>
<dbReference type="InterPro" id="IPR036390">
    <property type="entry name" value="WH_DNA-bd_sf"/>
</dbReference>
<dbReference type="SUPFAM" id="SSF46785">
    <property type="entry name" value="Winged helix' DNA-binding domain"/>
    <property type="match status" value="1"/>
</dbReference>
<comment type="caution">
    <text evidence="2">The sequence shown here is derived from an EMBL/GenBank/DDBJ whole genome shotgun (WGS) entry which is preliminary data.</text>
</comment>
<dbReference type="Proteomes" id="UP001167160">
    <property type="component" value="Unassembled WGS sequence"/>
</dbReference>
<feature type="region of interest" description="Disordered" evidence="1">
    <location>
        <begin position="108"/>
        <end position="181"/>
    </location>
</feature>
<reference evidence="2" key="1">
    <citation type="journal article" date="2023" name="Int. J. Syst. Evol. Microbiol.">
        <title>Streptomyces meridianus sp. nov. isolated from brackish water of the Tagus estuary in Alcochete, Portugal.</title>
        <authorList>
            <person name="Santos J.D.N."/>
            <person name="Klimek D."/>
            <person name="Calusinska M."/>
            <person name="Lobo Da Cunha A."/>
            <person name="Catita J."/>
            <person name="Goncalves H."/>
            <person name="Gonzalez I."/>
            <person name="Reyes F."/>
            <person name="Lage O.M."/>
        </authorList>
    </citation>
    <scope>NUCLEOTIDE SEQUENCE</scope>
    <source>
        <strain evidence="2">MTZ3.1</strain>
    </source>
</reference>
<feature type="compositionally biased region" description="Pro residues" evidence="1">
    <location>
        <begin position="150"/>
        <end position="170"/>
    </location>
</feature>
<feature type="compositionally biased region" description="Low complexity" evidence="1">
    <location>
        <begin position="139"/>
        <end position="149"/>
    </location>
</feature>
<evidence type="ECO:0000313" key="3">
    <source>
        <dbReference type="Proteomes" id="UP001167160"/>
    </source>
</evidence>
<sequence length="317" mass="34063">MTAAQFSAQPRAHTESRQAGVTHIRHRHETHFTVVGHHLSQHPTLSAVAIGIAVHIQSLPDGASVGVKHLCSRFPEGEITIARALRELEAAGYLERRRERTDAGRIVSRTTFRENPDAAPAPSPHHRPAPGPPEPRLIPGPRVRSVIPDAPVPAVPVTPPPSAPRTPEPAPDAGSWPLGPGDDTVVPLHSRTAAELLASLRLRDPRLLLSELDVRRLVPGVCAWLDRGVGPEQITRTLSGSLPLGGIQHPARLIAYRLTEWLPPALPGPTTLPVAPVRPPRIPAPGRPAPLRTCDGCERAFRSAAPGKCRDCRTKGD</sequence>
<organism evidence="2 3">
    <name type="scientific">Streptomyces meridianus</name>
    <dbReference type="NCBI Taxonomy" id="2938945"/>
    <lineage>
        <taxon>Bacteria</taxon>
        <taxon>Bacillati</taxon>
        <taxon>Actinomycetota</taxon>
        <taxon>Actinomycetes</taxon>
        <taxon>Kitasatosporales</taxon>
        <taxon>Streptomycetaceae</taxon>
        <taxon>Streptomyces</taxon>
    </lineage>
</organism>
<name>A0ABT0X918_9ACTN</name>
<proteinExistence type="predicted"/>